<dbReference type="CDD" id="cd03802">
    <property type="entry name" value="GT4_AviGT4-like"/>
    <property type="match status" value="1"/>
</dbReference>
<dbReference type="Pfam" id="PF13439">
    <property type="entry name" value="Glyco_transf_4"/>
    <property type="match status" value="1"/>
</dbReference>
<accession>A0A179D2E5</accession>
<evidence type="ECO:0000259" key="1">
    <source>
        <dbReference type="Pfam" id="PF00534"/>
    </source>
</evidence>
<dbReference type="PANTHER" id="PTHR12526:SF595">
    <property type="entry name" value="BLL5217 PROTEIN"/>
    <property type="match status" value="1"/>
</dbReference>
<dbReference type="OrthoDB" id="9801573at2"/>
<dbReference type="PATRIC" id="fig|999894.6.peg.1597"/>
<dbReference type="GO" id="GO:0016757">
    <property type="term" value="F:glycosyltransferase activity"/>
    <property type="evidence" value="ECO:0007669"/>
    <property type="project" value="InterPro"/>
</dbReference>
<dbReference type="STRING" id="999894.TDIS_1599"/>
<dbReference type="Gene3D" id="3.40.50.2000">
    <property type="entry name" value="Glycogen Phosphorylase B"/>
    <property type="match status" value="2"/>
</dbReference>
<keyword evidence="4" id="KW-1185">Reference proteome</keyword>
<protein>
    <submittedName>
        <fullName evidence="3">Glycosyl transferase, group 1</fullName>
    </submittedName>
</protein>
<proteinExistence type="predicted"/>
<dbReference type="Pfam" id="PF00534">
    <property type="entry name" value="Glycos_transf_1"/>
    <property type="match status" value="1"/>
</dbReference>
<dbReference type="InterPro" id="IPR001296">
    <property type="entry name" value="Glyco_trans_1"/>
</dbReference>
<dbReference type="Proteomes" id="UP000078390">
    <property type="component" value="Unassembled WGS sequence"/>
</dbReference>
<dbReference type="AlphaFoldDB" id="A0A179D2E5"/>
<sequence>MRIAQVAPLFEAVPPKLYGGTERVVSWLTEELVRQGHEVTLFASGDSKTSARLIPCAPQALRLAGVKDTLAPHVFMVERVLRMASEFDVIHFHIDYLHLPLMRRTKISYLTTLHGRLDLPEMFPFYKEFREAPFVSISNAQRRPLPFLNWIGTVYHGLPADLYRPVYEPGKYLAFLGRISPEKRPDRAIELAERVGIKLLIAAKVDKADEEYFKEVIKPRLKSPWVEFIGEITEKEKQEFLGEALALLMLIDWPEPFGLVMIEANACGTPVIAWRCGSVPEIIEDGRNGFIVESMEEAERAVEGLSGLSRRECRRVFEEHFTAERMAREYLALYESLRMREVPLWRKAA</sequence>
<name>A0A179D2E5_9BACT</name>
<dbReference type="SUPFAM" id="SSF53756">
    <property type="entry name" value="UDP-Glycosyltransferase/glycogen phosphorylase"/>
    <property type="match status" value="1"/>
</dbReference>
<evidence type="ECO:0000259" key="2">
    <source>
        <dbReference type="Pfam" id="PF13439"/>
    </source>
</evidence>
<comment type="caution">
    <text evidence="3">The sequence shown here is derived from an EMBL/GenBank/DDBJ whole genome shotgun (WGS) entry which is preliminary data.</text>
</comment>
<gene>
    <name evidence="3" type="ORF">TDIS_1599</name>
</gene>
<reference evidence="3 4" key="1">
    <citation type="submission" date="2016-04" db="EMBL/GenBank/DDBJ databases">
        <title>Genome analysis of Thermosulfurimonas dismutans, the first thermophilic sulfur-disproportionating bacterium of the phylum Thermodesulfobacteria.</title>
        <authorList>
            <person name="Mardanov A.V."/>
            <person name="Beletsky A.V."/>
            <person name="Kadnikov V.V."/>
            <person name="Slobodkin A.I."/>
            <person name="Ravin N.V."/>
        </authorList>
    </citation>
    <scope>NUCLEOTIDE SEQUENCE [LARGE SCALE GENOMIC DNA]</scope>
    <source>
        <strain evidence="3 4">S95</strain>
    </source>
</reference>
<dbReference type="RefSeq" id="WP_068671096.1">
    <property type="nucleotide sequence ID" value="NZ_LWLG01000013.1"/>
</dbReference>
<evidence type="ECO:0000313" key="4">
    <source>
        <dbReference type="Proteomes" id="UP000078390"/>
    </source>
</evidence>
<keyword evidence="3" id="KW-0808">Transferase</keyword>
<feature type="domain" description="Glycosyltransferase subfamily 4-like N-terminal" evidence="2">
    <location>
        <begin position="18"/>
        <end position="130"/>
    </location>
</feature>
<dbReference type="EMBL" id="LWLG01000013">
    <property type="protein sequence ID" value="OAQ20244.1"/>
    <property type="molecule type" value="Genomic_DNA"/>
</dbReference>
<feature type="domain" description="Glycosyl transferase family 1" evidence="1">
    <location>
        <begin position="168"/>
        <end position="306"/>
    </location>
</feature>
<dbReference type="PANTHER" id="PTHR12526">
    <property type="entry name" value="GLYCOSYLTRANSFERASE"/>
    <property type="match status" value="1"/>
</dbReference>
<dbReference type="InterPro" id="IPR028098">
    <property type="entry name" value="Glyco_trans_4-like_N"/>
</dbReference>
<organism evidence="3 4">
    <name type="scientific">Thermosulfurimonas dismutans</name>
    <dbReference type="NCBI Taxonomy" id="999894"/>
    <lineage>
        <taxon>Bacteria</taxon>
        <taxon>Pseudomonadati</taxon>
        <taxon>Thermodesulfobacteriota</taxon>
        <taxon>Thermodesulfobacteria</taxon>
        <taxon>Thermodesulfobacteriales</taxon>
        <taxon>Thermodesulfobacteriaceae</taxon>
        <taxon>Thermosulfurimonas</taxon>
    </lineage>
</organism>
<evidence type="ECO:0000313" key="3">
    <source>
        <dbReference type="EMBL" id="OAQ20244.1"/>
    </source>
</evidence>